<keyword evidence="6" id="KW-0833">Ubl conjugation pathway</keyword>
<feature type="region of interest" description="Disordered" evidence="9">
    <location>
        <begin position="331"/>
        <end position="398"/>
    </location>
</feature>
<evidence type="ECO:0000256" key="1">
    <source>
        <dbReference type="ARBA" id="ARBA00000900"/>
    </source>
</evidence>
<dbReference type="EC" id="2.3.2.27" evidence="2"/>
<dbReference type="GO" id="GO:0008270">
    <property type="term" value="F:zinc ion binding"/>
    <property type="evidence" value="ECO:0007669"/>
    <property type="project" value="UniProtKB-KW"/>
</dbReference>
<sequence>MQNDVFNAGSNGTSGSLLRRYWCHACQRYVAVNETVANTDLTCSICGNSGFVEIVHHFQDRVTESLNTHDLNTNNESNTNNQSTNFPGNEANSNQNTNNNSAWVNISSLPQIPQGITGETLISRIISEVSGSLRNNINNQSSNNQFQSNNGRRATITTINSNNNSNLQQEQNFQGGGNSITFQRIGYQNQSVPNSSSTAFVVGMNGEFRELPIAEMLSGNAISTLVETMENALAVALSTEDPNNRFGSPPASVQVVEQLPRETVSESNIAKIKLGGPCAVCQDEYNVGDEVMGLTRDVEVCPHIFHVNCLMPWLNQHNSCPVCRFELPTDDDSYENRRRTTQNSSSTQTNTDSNNFTQQTTAETQTNTERNEASRSRTTNTQTGRSGSTRSINSTTFSGMPIFSPQFPLLTSSFTTVRNFPVETIEINESGEAPNLQTNIIEEIHNATHNRIHQLHHNSGIDQSNNELDSDSLSEFTPIDRINNPSNMCRMM</sequence>
<accession>A0AAV9Y027</accession>
<feature type="domain" description="RING-type" evidence="10">
    <location>
        <begin position="278"/>
        <end position="324"/>
    </location>
</feature>
<keyword evidence="5 8" id="KW-0863">Zinc-finger</keyword>
<feature type="compositionally biased region" description="Low complexity" evidence="9">
    <location>
        <begin position="341"/>
        <end position="368"/>
    </location>
</feature>
<dbReference type="InterPro" id="IPR039525">
    <property type="entry name" value="RNF126-like_zinc-ribbon"/>
</dbReference>
<gene>
    <name evidence="11" type="ORF">RS030_223506</name>
</gene>
<dbReference type="Pfam" id="PF14369">
    <property type="entry name" value="Zn_ribbon_19"/>
    <property type="match status" value="1"/>
</dbReference>
<evidence type="ECO:0000256" key="5">
    <source>
        <dbReference type="ARBA" id="ARBA00022771"/>
    </source>
</evidence>
<proteinExistence type="predicted"/>
<evidence type="ECO:0000256" key="7">
    <source>
        <dbReference type="ARBA" id="ARBA00022833"/>
    </source>
</evidence>
<dbReference type="PROSITE" id="PS50089">
    <property type="entry name" value="ZF_RING_2"/>
    <property type="match status" value="1"/>
</dbReference>
<evidence type="ECO:0000256" key="6">
    <source>
        <dbReference type="ARBA" id="ARBA00022786"/>
    </source>
</evidence>
<evidence type="ECO:0000256" key="9">
    <source>
        <dbReference type="SAM" id="MobiDB-lite"/>
    </source>
</evidence>
<evidence type="ECO:0000256" key="4">
    <source>
        <dbReference type="ARBA" id="ARBA00022723"/>
    </source>
</evidence>
<dbReference type="PANTHER" id="PTHR15710:SF243">
    <property type="entry name" value="E3 UBIQUITIN-PROTEIN LIGASE PRAJA-2 ISOFORM X1"/>
    <property type="match status" value="1"/>
</dbReference>
<evidence type="ECO:0000313" key="12">
    <source>
        <dbReference type="Proteomes" id="UP001311799"/>
    </source>
</evidence>
<dbReference type="GO" id="GO:0005737">
    <property type="term" value="C:cytoplasm"/>
    <property type="evidence" value="ECO:0007669"/>
    <property type="project" value="TreeGrafter"/>
</dbReference>
<dbReference type="SUPFAM" id="SSF57850">
    <property type="entry name" value="RING/U-box"/>
    <property type="match status" value="1"/>
</dbReference>
<keyword evidence="4" id="KW-0479">Metal-binding</keyword>
<dbReference type="EMBL" id="JAWDEY010000014">
    <property type="protein sequence ID" value="KAK6589130.1"/>
    <property type="molecule type" value="Genomic_DNA"/>
</dbReference>
<feature type="compositionally biased region" description="Low complexity" evidence="9">
    <location>
        <begin position="72"/>
        <end position="99"/>
    </location>
</feature>
<feature type="region of interest" description="Disordered" evidence="9">
    <location>
        <begin position="68"/>
        <end position="99"/>
    </location>
</feature>
<dbReference type="Gene3D" id="3.30.40.10">
    <property type="entry name" value="Zinc/RING finger domain, C3HC4 (zinc finger)"/>
    <property type="match status" value="1"/>
</dbReference>
<keyword evidence="12" id="KW-1185">Reference proteome</keyword>
<dbReference type="GO" id="GO:0061630">
    <property type="term" value="F:ubiquitin protein ligase activity"/>
    <property type="evidence" value="ECO:0007669"/>
    <property type="project" value="UniProtKB-EC"/>
</dbReference>
<dbReference type="Pfam" id="PF13639">
    <property type="entry name" value="zf-RING_2"/>
    <property type="match status" value="1"/>
</dbReference>
<dbReference type="InterPro" id="IPR001841">
    <property type="entry name" value="Znf_RING"/>
</dbReference>
<evidence type="ECO:0000256" key="2">
    <source>
        <dbReference type="ARBA" id="ARBA00012483"/>
    </source>
</evidence>
<dbReference type="Proteomes" id="UP001311799">
    <property type="component" value="Unassembled WGS sequence"/>
</dbReference>
<dbReference type="InterPro" id="IPR013083">
    <property type="entry name" value="Znf_RING/FYVE/PHD"/>
</dbReference>
<name>A0AAV9Y027_9CRYT</name>
<comment type="catalytic activity">
    <reaction evidence="1">
        <text>S-ubiquitinyl-[E2 ubiquitin-conjugating enzyme]-L-cysteine + [acceptor protein]-L-lysine = [E2 ubiquitin-conjugating enzyme]-L-cysteine + N(6)-ubiquitinyl-[acceptor protein]-L-lysine.</text>
        <dbReference type="EC" id="2.3.2.27"/>
    </reaction>
</comment>
<evidence type="ECO:0000259" key="10">
    <source>
        <dbReference type="PROSITE" id="PS50089"/>
    </source>
</evidence>
<organism evidence="11 12">
    <name type="scientific">Cryptosporidium xiaoi</name>
    <dbReference type="NCBI Taxonomy" id="659607"/>
    <lineage>
        <taxon>Eukaryota</taxon>
        <taxon>Sar</taxon>
        <taxon>Alveolata</taxon>
        <taxon>Apicomplexa</taxon>
        <taxon>Conoidasida</taxon>
        <taxon>Coccidia</taxon>
        <taxon>Eucoccidiorida</taxon>
        <taxon>Eimeriorina</taxon>
        <taxon>Cryptosporidiidae</taxon>
        <taxon>Cryptosporidium</taxon>
    </lineage>
</organism>
<dbReference type="GO" id="GO:0016567">
    <property type="term" value="P:protein ubiquitination"/>
    <property type="evidence" value="ECO:0007669"/>
    <property type="project" value="TreeGrafter"/>
</dbReference>
<keyword evidence="7" id="KW-0862">Zinc</keyword>
<feature type="compositionally biased region" description="Polar residues" evidence="9">
    <location>
        <begin position="376"/>
        <end position="398"/>
    </location>
</feature>
<evidence type="ECO:0000313" key="11">
    <source>
        <dbReference type="EMBL" id="KAK6589130.1"/>
    </source>
</evidence>
<comment type="caution">
    <text evidence="11">The sequence shown here is derived from an EMBL/GenBank/DDBJ whole genome shotgun (WGS) entry which is preliminary data.</text>
</comment>
<evidence type="ECO:0000256" key="3">
    <source>
        <dbReference type="ARBA" id="ARBA00022679"/>
    </source>
</evidence>
<dbReference type="AlphaFoldDB" id="A0AAV9Y027"/>
<protein>
    <recommendedName>
        <fullName evidence="2">RING-type E3 ubiquitin transferase</fullName>
        <ecNumber evidence="2">2.3.2.27</ecNumber>
    </recommendedName>
</protein>
<dbReference type="PANTHER" id="PTHR15710">
    <property type="entry name" value="E3 UBIQUITIN-PROTEIN LIGASE PRAJA"/>
    <property type="match status" value="1"/>
</dbReference>
<keyword evidence="3" id="KW-0808">Transferase</keyword>
<evidence type="ECO:0000256" key="8">
    <source>
        <dbReference type="PROSITE-ProRule" id="PRU00175"/>
    </source>
</evidence>
<reference evidence="11 12" key="1">
    <citation type="submission" date="2023-10" db="EMBL/GenBank/DDBJ databases">
        <title>Comparative genomics analysis reveals potential genetic determinants of host preference in Cryptosporidium xiaoi.</title>
        <authorList>
            <person name="Xiao L."/>
            <person name="Li J."/>
        </authorList>
    </citation>
    <scope>NUCLEOTIDE SEQUENCE [LARGE SCALE GENOMIC DNA]</scope>
    <source>
        <strain evidence="11 12">52996</strain>
    </source>
</reference>